<dbReference type="FunFam" id="1.20.1530.20:FF:000015">
    <property type="entry name" value="Na(+)/H(+) antiporter 2"/>
    <property type="match status" value="1"/>
</dbReference>
<evidence type="ECO:0000256" key="3">
    <source>
        <dbReference type="ARBA" id="ARBA00022448"/>
    </source>
</evidence>
<keyword evidence="3" id="KW-0813">Transport</keyword>
<dbReference type="AlphaFoldDB" id="K0KDA7"/>
<keyword evidence="4" id="KW-0050">Antiport</keyword>
<feature type="domain" description="Cation/H+ exchanger transmembrane" evidence="13">
    <location>
        <begin position="23"/>
        <end position="435"/>
    </location>
</feature>
<evidence type="ECO:0000256" key="10">
    <source>
        <dbReference type="ARBA" id="ARBA00023201"/>
    </source>
</evidence>
<dbReference type="Pfam" id="PF08619">
    <property type="entry name" value="Nha1_C"/>
    <property type="match status" value="2"/>
</dbReference>
<evidence type="ECO:0000313" key="15">
    <source>
        <dbReference type="EMBL" id="CCH43090.1"/>
    </source>
</evidence>
<sequence>MAVWEHLRVSHIAYAVVGVFSAVFSLISLFVKEKLYIGEATVAAIVGLIVGPHCLNWFAPTTWGNTDYITLELSRIVLCLQIFAVAVELPKKYMLKHWLSVTMLLVPVMTAGWLIVGLFVWIVIPGLNFSESLVVSACVTATDPVLAAAVVGKGKFAKRVPGHLRNLLTAESGCNDGMAFPFIYLGINLVIHAGNAKEIVKDWICVTILYECIFGCILGAFIGWVGRRSIKYAHNAGLIDRESFLAFYVVLSFACAGFGSMLGTDDLLVSFAAGTAFSWDGWFAKRTEESHVSTVIDLLLNLAYFVYFGAIIPWPKYNDSSLGLDAWRLVIIAIVIIFLRRLPAVLALKPFIPDVKTWREAFFVGHFGPIGVGAVFAAILARGDLEGAHTLEATPLAHLPSEGSENYQLIAVIWPIVTFVIITSIIVHGSSVAVITLGKHLNTMAISMSFTTTQGNQNSSSWMSRLPELKSNGRSFSLHRIDTMAPSTHSASASGAEAGQLSQAPTVETSGIPARPAGGMDRRKKKSKKSKKRRSHLHKIHSHHGDSNADTTAADIEKLQREREAKAAAFALGGPRREESQQQNTNSSSPDDSFVQQGITPATTFNEKVPWPTGGNDEEAQLNGSDLYNETTESDEKQQSSETSENNDGAGGEDYERNRRPSAAYTEGDKLIIEDQHGEILDQANMDVPDRLKKNDSSRSSRSKKSSTKRSKSPSSSINSLTRKTSSILERVNSGNRDRPKYTAYKLDNQLIIENEDGEILRRYKINHHKTVQQKTRSGSIAGGFGKALSAVGIKSNIGANKDESPLDNSNTEIKDHLQLEPLEQPEPVRANDDSIHEEADSDLEEITSGEEESDSEEVDSDEDSEESDDDEDIAPRPAGFQEETAAERDRRLAAIGQVDAPRDESDEEEFVPTQRVQNDPQAQQTVRSSVDQNQPQQQGSKNVLKEIGRGFKRNHTNSAPGPQQQQLDSQQMGSEVRPTTSIKFQEPSKQ</sequence>
<keyword evidence="8" id="KW-0406">Ion transport</keyword>
<dbReference type="InterPro" id="IPR006153">
    <property type="entry name" value="Cation/H_exchanger_TM"/>
</dbReference>
<gene>
    <name evidence="15" type="primary">CNH1</name>
    <name evidence="15" type="ORF">BN7_2637</name>
</gene>
<dbReference type="GO" id="GO:0120029">
    <property type="term" value="P:proton export across plasma membrane"/>
    <property type="evidence" value="ECO:0007669"/>
    <property type="project" value="InterPro"/>
</dbReference>
<protein>
    <submittedName>
        <fullName evidence="15">Na(+)/H(+) antiporter</fullName>
    </submittedName>
</protein>
<evidence type="ECO:0000256" key="7">
    <source>
        <dbReference type="ARBA" id="ARBA00023053"/>
    </source>
</evidence>
<keyword evidence="9 12" id="KW-0472">Membrane</keyword>
<feature type="transmembrane region" description="Helical" evidence="12">
    <location>
        <begin position="244"/>
        <end position="261"/>
    </location>
</feature>
<dbReference type="GO" id="GO:0030007">
    <property type="term" value="P:intracellular potassium ion homeostasis"/>
    <property type="evidence" value="ECO:0007669"/>
    <property type="project" value="TreeGrafter"/>
</dbReference>
<feature type="transmembrane region" description="Helical" evidence="12">
    <location>
        <begin position="12"/>
        <end position="31"/>
    </location>
</feature>
<dbReference type="HOGENOM" id="CLU_008635_0_1_1"/>
<feature type="compositionally biased region" description="Basic and acidic residues" evidence="11">
    <location>
        <begin position="688"/>
        <end position="699"/>
    </location>
</feature>
<keyword evidence="10" id="KW-0739">Sodium transport</keyword>
<feature type="transmembrane region" description="Helical" evidence="12">
    <location>
        <begin position="295"/>
        <end position="314"/>
    </location>
</feature>
<feature type="domain" description="Alkali metal cation/H+ antiporter Nha1 C-terminal" evidence="14">
    <location>
        <begin position="814"/>
        <end position="908"/>
    </location>
</feature>
<feature type="compositionally biased region" description="Polar residues" evidence="11">
    <location>
        <begin position="718"/>
        <end position="728"/>
    </location>
</feature>
<dbReference type="InterPro" id="IPR013928">
    <property type="entry name" value="Cation/H_antiporter_C"/>
</dbReference>
<feature type="compositionally biased region" description="Polar residues" evidence="11">
    <location>
        <begin position="622"/>
        <end position="631"/>
    </location>
</feature>
<dbReference type="GO" id="GO:0036376">
    <property type="term" value="P:sodium ion export across plasma membrane"/>
    <property type="evidence" value="ECO:0007669"/>
    <property type="project" value="InterPro"/>
</dbReference>
<comment type="similarity">
    <text evidence="2">Belongs to the fungal Na(+)/H(+) exchanger family.</text>
</comment>
<feature type="region of interest" description="Disordered" evidence="11">
    <location>
        <begin position="570"/>
        <end position="741"/>
    </location>
</feature>
<dbReference type="eggNOG" id="KOG4505">
    <property type="taxonomic scope" value="Eukaryota"/>
</dbReference>
<dbReference type="FunCoup" id="K0KDA7">
    <property type="interactions" value="44"/>
</dbReference>
<evidence type="ECO:0000259" key="13">
    <source>
        <dbReference type="Pfam" id="PF00999"/>
    </source>
</evidence>
<keyword evidence="7" id="KW-0915">Sodium</keyword>
<feature type="transmembrane region" description="Helical" evidence="12">
    <location>
        <begin position="40"/>
        <end position="59"/>
    </location>
</feature>
<evidence type="ECO:0000256" key="12">
    <source>
        <dbReference type="SAM" id="Phobius"/>
    </source>
</evidence>
<evidence type="ECO:0000256" key="5">
    <source>
        <dbReference type="ARBA" id="ARBA00022692"/>
    </source>
</evidence>
<keyword evidence="6 12" id="KW-1133">Transmembrane helix</keyword>
<dbReference type="InParanoid" id="K0KDA7"/>
<evidence type="ECO:0000259" key="14">
    <source>
        <dbReference type="Pfam" id="PF08619"/>
    </source>
</evidence>
<keyword evidence="5 12" id="KW-0812">Transmembrane</keyword>
<feature type="compositionally biased region" description="Basic and acidic residues" evidence="11">
    <location>
        <begin position="667"/>
        <end position="680"/>
    </location>
</feature>
<evidence type="ECO:0000256" key="6">
    <source>
        <dbReference type="ARBA" id="ARBA00022989"/>
    </source>
</evidence>
<dbReference type="PANTHER" id="PTHR31382">
    <property type="entry name" value="NA(+)/H(+) ANTIPORTER"/>
    <property type="match status" value="1"/>
</dbReference>
<evidence type="ECO:0000256" key="4">
    <source>
        <dbReference type="ARBA" id="ARBA00022449"/>
    </source>
</evidence>
<dbReference type="GO" id="GO:0042391">
    <property type="term" value="P:regulation of membrane potential"/>
    <property type="evidence" value="ECO:0007669"/>
    <property type="project" value="InterPro"/>
</dbReference>
<evidence type="ECO:0000256" key="2">
    <source>
        <dbReference type="ARBA" id="ARBA00005248"/>
    </source>
</evidence>
<dbReference type="Pfam" id="PF00999">
    <property type="entry name" value="Na_H_Exchanger"/>
    <property type="match status" value="1"/>
</dbReference>
<feature type="compositionally biased region" description="Acidic residues" evidence="11">
    <location>
        <begin position="840"/>
        <end position="873"/>
    </location>
</feature>
<proteinExistence type="inferred from homology"/>
<name>K0KDA7_WICCF</name>
<accession>K0KDA7</accession>
<feature type="compositionally biased region" description="Basic residues" evidence="11">
    <location>
        <begin position="701"/>
        <end position="712"/>
    </location>
</feature>
<evidence type="ECO:0000256" key="11">
    <source>
        <dbReference type="SAM" id="MobiDB-lite"/>
    </source>
</evidence>
<dbReference type="STRING" id="1206466.K0KDA7"/>
<feature type="domain" description="Alkali metal cation/H+ antiporter Nha1 C-terminal" evidence="14">
    <location>
        <begin position="462"/>
        <end position="807"/>
    </location>
</feature>
<dbReference type="GO" id="GO:0015385">
    <property type="term" value="F:sodium:proton antiporter activity"/>
    <property type="evidence" value="ECO:0007669"/>
    <property type="project" value="InterPro"/>
</dbReference>
<evidence type="ECO:0000256" key="1">
    <source>
        <dbReference type="ARBA" id="ARBA00004141"/>
    </source>
</evidence>
<dbReference type="EMBL" id="CAIF01000068">
    <property type="protein sequence ID" value="CCH43090.1"/>
    <property type="molecule type" value="Genomic_DNA"/>
</dbReference>
<feature type="transmembrane region" description="Helical" evidence="12">
    <location>
        <begin position="326"/>
        <end position="348"/>
    </location>
</feature>
<feature type="region of interest" description="Disordered" evidence="11">
    <location>
        <begin position="797"/>
        <end position="991"/>
    </location>
</feature>
<feature type="compositionally biased region" description="Basic residues" evidence="11">
    <location>
        <begin position="522"/>
        <end position="542"/>
    </location>
</feature>
<feature type="compositionally biased region" description="Low complexity" evidence="11">
    <location>
        <begin position="581"/>
        <end position="593"/>
    </location>
</feature>
<feature type="region of interest" description="Disordered" evidence="11">
    <location>
        <begin position="486"/>
        <end position="551"/>
    </location>
</feature>
<reference evidence="15 16" key="1">
    <citation type="journal article" date="2012" name="Eukaryot. Cell">
        <title>Draft genome sequence of Wickerhamomyces ciferrii NRRL Y-1031 F-60-10.</title>
        <authorList>
            <person name="Schneider J."/>
            <person name="Andrea H."/>
            <person name="Blom J."/>
            <person name="Jaenicke S."/>
            <person name="Ruckert C."/>
            <person name="Schorsch C."/>
            <person name="Szczepanowski R."/>
            <person name="Farwick M."/>
            <person name="Goesmann A."/>
            <person name="Puhler A."/>
            <person name="Schaffer S."/>
            <person name="Tauch A."/>
            <person name="Kohler T."/>
            <person name="Brinkrolf K."/>
        </authorList>
    </citation>
    <scope>NUCLEOTIDE SEQUENCE [LARGE SCALE GENOMIC DNA]</scope>
    <source>
        <strain evidence="16">ATCC 14091 / BCRC 22168 / CBS 111 / JCM 3599 / NBRC 0793 / NRRL Y-1031 F-60-10</strain>
    </source>
</reference>
<feature type="transmembrane region" description="Helical" evidence="12">
    <location>
        <begin position="203"/>
        <end position="224"/>
    </location>
</feature>
<feature type="compositionally biased region" description="Polar residues" evidence="11">
    <location>
        <begin position="594"/>
        <end position="606"/>
    </location>
</feature>
<feature type="compositionally biased region" description="Basic and acidic residues" evidence="11">
    <location>
        <begin position="830"/>
        <end position="839"/>
    </location>
</feature>
<organism evidence="15 16">
    <name type="scientific">Wickerhamomyces ciferrii (strain ATCC 14091 / BCRC 22168 / CBS 111 / JCM 3599 / NBRC 0793 / NRRL Y-1031 F-60-10)</name>
    <name type="common">Yeast</name>
    <name type="synonym">Pichia ciferrii</name>
    <dbReference type="NCBI Taxonomy" id="1206466"/>
    <lineage>
        <taxon>Eukaryota</taxon>
        <taxon>Fungi</taxon>
        <taxon>Dikarya</taxon>
        <taxon>Ascomycota</taxon>
        <taxon>Saccharomycotina</taxon>
        <taxon>Saccharomycetes</taxon>
        <taxon>Phaffomycetales</taxon>
        <taxon>Wickerhamomycetaceae</taxon>
        <taxon>Wickerhamomyces</taxon>
    </lineage>
</organism>
<feature type="transmembrane region" description="Helical" evidence="12">
    <location>
        <begin position="409"/>
        <end position="438"/>
    </location>
</feature>
<feature type="compositionally biased region" description="Polar residues" evidence="11">
    <location>
        <begin position="500"/>
        <end position="509"/>
    </location>
</feature>
<keyword evidence="16" id="KW-1185">Reference proteome</keyword>
<comment type="subcellular location">
    <subcellularLocation>
        <location evidence="1">Membrane</location>
        <topology evidence="1">Multi-pass membrane protein</topology>
    </subcellularLocation>
</comment>
<dbReference type="InterPro" id="IPR004712">
    <property type="entry name" value="Na+/H+_antiporter_fungi"/>
</dbReference>
<dbReference type="GO" id="GO:0005886">
    <property type="term" value="C:plasma membrane"/>
    <property type="evidence" value="ECO:0007669"/>
    <property type="project" value="InterPro"/>
</dbReference>
<feature type="transmembrane region" description="Helical" evidence="12">
    <location>
        <begin position="101"/>
        <end position="127"/>
    </location>
</feature>
<feature type="compositionally biased region" description="Polar residues" evidence="11">
    <location>
        <begin position="915"/>
        <end position="942"/>
    </location>
</feature>
<evidence type="ECO:0000256" key="8">
    <source>
        <dbReference type="ARBA" id="ARBA00023065"/>
    </source>
</evidence>
<dbReference type="PANTHER" id="PTHR31382:SF4">
    <property type="entry name" value="NA(+)_H(+) ANTIPORTER"/>
    <property type="match status" value="1"/>
</dbReference>
<dbReference type="Proteomes" id="UP000009328">
    <property type="component" value="Unassembled WGS sequence"/>
</dbReference>
<evidence type="ECO:0000313" key="16">
    <source>
        <dbReference type="Proteomes" id="UP000009328"/>
    </source>
</evidence>
<comment type="caution">
    <text evidence="15">The sequence shown here is derived from an EMBL/GenBank/DDBJ whole genome shotgun (WGS) entry which is preliminary data.</text>
</comment>
<evidence type="ECO:0000256" key="9">
    <source>
        <dbReference type="ARBA" id="ARBA00023136"/>
    </source>
</evidence>
<feature type="transmembrane region" description="Helical" evidence="12">
    <location>
        <begin position="360"/>
        <end position="381"/>
    </location>
</feature>